<feature type="compositionally biased region" description="Polar residues" evidence="1">
    <location>
        <begin position="141"/>
        <end position="158"/>
    </location>
</feature>
<dbReference type="Proteomes" id="UP001150941">
    <property type="component" value="Unassembled WGS sequence"/>
</dbReference>
<protein>
    <submittedName>
        <fullName evidence="2">Uncharacterized protein</fullName>
    </submittedName>
</protein>
<dbReference type="AlphaFoldDB" id="A0A9W9TY26"/>
<name>A0A9W9TY26_9EURO</name>
<comment type="caution">
    <text evidence="2">The sequence shown here is derived from an EMBL/GenBank/DDBJ whole genome shotgun (WGS) entry which is preliminary data.</text>
</comment>
<reference evidence="2" key="2">
    <citation type="journal article" date="2023" name="IMA Fungus">
        <title>Comparative genomic study of the Penicillium genus elucidates a diverse pangenome and 15 lateral gene transfer events.</title>
        <authorList>
            <person name="Petersen C."/>
            <person name="Sorensen T."/>
            <person name="Nielsen M.R."/>
            <person name="Sondergaard T.E."/>
            <person name="Sorensen J.L."/>
            <person name="Fitzpatrick D.A."/>
            <person name="Frisvad J.C."/>
            <person name="Nielsen K.L."/>
        </authorList>
    </citation>
    <scope>NUCLEOTIDE SEQUENCE</scope>
    <source>
        <strain evidence="2">IBT 19713</strain>
    </source>
</reference>
<evidence type="ECO:0000313" key="3">
    <source>
        <dbReference type="Proteomes" id="UP001150941"/>
    </source>
</evidence>
<evidence type="ECO:0000313" key="2">
    <source>
        <dbReference type="EMBL" id="KAJ5248572.1"/>
    </source>
</evidence>
<evidence type="ECO:0000256" key="1">
    <source>
        <dbReference type="SAM" id="MobiDB-lite"/>
    </source>
</evidence>
<proteinExistence type="predicted"/>
<feature type="region of interest" description="Disordered" evidence="1">
    <location>
        <begin position="141"/>
        <end position="162"/>
    </location>
</feature>
<reference evidence="2" key="1">
    <citation type="submission" date="2022-11" db="EMBL/GenBank/DDBJ databases">
        <authorList>
            <person name="Petersen C."/>
        </authorList>
    </citation>
    <scope>NUCLEOTIDE SEQUENCE</scope>
    <source>
        <strain evidence="2">IBT 19713</strain>
    </source>
</reference>
<dbReference type="RefSeq" id="XP_058335351.1">
    <property type="nucleotide sequence ID" value="XM_058469320.1"/>
</dbReference>
<dbReference type="EMBL" id="JAPQKS010000001">
    <property type="protein sequence ID" value="KAJ5248572.1"/>
    <property type="molecule type" value="Genomic_DNA"/>
</dbReference>
<keyword evidence="3" id="KW-1185">Reference proteome</keyword>
<feature type="region of interest" description="Disordered" evidence="1">
    <location>
        <begin position="1"/>
        <end position="23"/>
    </location>
</feature>
<dbReference type="GeneID" id="83196623"/>
<dbReference type="OrthoDB" id="76567at2759"/>
<gene>
    <name evidence="2" type="ORF">N7468_000023</name>
</gene>
<sequence length="296" mass="32901">MTSTMNESTDSSEPLPSIHSPPIPAITPIPATMDLITNSCLDVPDAAKYIGSTTSGITRIINRVKASTIKDTKYVKFTNVSPEVARGTDIKATRNFYDLQTRCMIITVPGLPHEQAIGELNTIMAIQSTISNLSIRNIATGRRTGQSSSKEPDSQWTPRNGRRAWPTVVLEAGYSESQQKLQCDAAWWIANSRGAVKLVITMAIDKRQPQIIIKCIVRDNNNLPGRNLRSRYYTTTRQQLTITRHRNTVTTQPAAPLRITVPEIMGRPPLQGETDILVPVPRLEELAAFVWLEQEI</sequence>
<organism evidence="2 3">
    <name type="scientific">Penicillium chermesinum</name>
    <dbReference type="NCBI Taxonomy" id="63820"/>
    <lineage>
        <taxon>Eukaryota</taxon>
        <taxon>Fungi</taxon>
        <taxon>Dikarya</taxon>
        <taxon>Ascomycota</taxon>
        <taxon>Pezizomycotina</taxon>
        <taxon>Eurotiomycetes</taxon>
        <taxon>Eurotiomycetidae</taxon>
        <taxon>Eurotiales</taxon>
        <taxon>Aspergillaceae</taxon>
        <taxon>Penicillium</taxon>
    </lineage>
</organism>
<accession>A0A9W9TY26</accession>